<dbReference type="AlphaFoldDB" id="A0A3A2ZPL4"/>
<dbReference type="PANTHER" id="PTHR36124:SF1">
    <property type="entry name" value="ER-BOUND OXYGENASE MPAB_MPAB'_RUBBER OXYGENASE CATALYTIC DOMAIN-CONTAINING PROTEIN"/>
    <property type="match status" value="1"/>
</dbReference>
<comment type="caution">
    <text evidence="2">The sequence shown here is derived from an EMBL/GenBank/DDBJ whole genome shotgun (WGS) entry which is preliminary data.</text>
</comment>
<accession>A0A3A2ZPL4</accession>
<name>A0A3A2ZPL4_9EURO</name>
<protein>
    <submittedName>
        <fullName evidence="2">Uncharacterized protein</fullName>
    </submittedName>
</protein>
<dbReference type="PANTHER" id="PTHR36124">
    <property type="match status" value="1"/>
</dbReference>
<dbReference type="EMBL" id="MVGC01000057">
    <property type="protein sequence ID" value="RJE25112.1"/>
    <property type="molecule type" value="Genomic_DNA"/>
</dbReference>
<sequence length="449" mass="51966">MFLLAIIAVVLGYIVLAEKLRFRRRDSLTSKYPNLDRQSFAHMTLDDAFEIQLPLAELEFPITFSTSIFFALFKVCSHPSALSEIRGGELADTTLSSKRAADTGVLITEIVLNKPRSGRNLDAIARMNWLHDRYRRAGKIKDEDMLYTLSLFVLEPVRWTERFEWRSLSDLERCALAVYWKNLGEVMDIPYDVLPSAKSGWQDGLHWLEEIEAWSKAYEIKNTVPDEHNRTLALATLTIGLTNVPRIFHGVGLQFVAALLDQRLRRAMMLEEPTWLTQTALEAAVALRKFLIRHFFLPRPDFLRSLWFTPEPDPSTGRYHFMRYIGHPWYINPTFTQRWNFKSWVLWLTGGYLPSKYLPEYRPEGYRIAELGPVSLEGKGIDEMQGAKQRIMTTFQGCPFSYKQETTETPHKPKHLHRPASRGDGVATQDYDSETKRLAKKRVYPNESN</sequence>
<dbReference type="GO" id="GO:0016491">
    <property type="term" value="F:oxidoreductase activity"/>
    <property type="evidence" value="ECO:0007669"/>
    <property type="project" value="InterPro"/>
</dbReference>
<organism evidence="2 3">
    <name type="scientific">Aspergillus sclerotialis</name>
    <dbReference type="NCBI Taxonomy" id="2070753"/>
    <lineage>
        <taxon>Eukaryota</taxon>
        <taxon>Fungi</taxon>
        <taxon>Dikarya</taxon>
        <taxon>Ascomycota</taxon>
        <taxon>Pezizomycotina</taxon>
        <taxon>Eurotiomycetes</taxon>
        <taxon>Eurotiomycetidae</taxon>
        <taxon>Eurotiales</taxon>
        <taxon>Aspergillaceae</taxon>
        <taxon>Aspergillus</taxon>
        <taxon>Aspergillus subgen. Polypaecilum</taxon>
    </lineage>
</organism>
<reference evidence="3" key="1">
    <citation type="submission" date="2017-02" db="EMBL/GenBank/DDBJ databases">
        <authorList>
            <person name="Tafer H."/>
            <person name="Lopandic K."/>
        </authorList>
    </citation>
    <scope>NUCLEOTIDE SEQUENCE [LARGE SCALE GENOMIC DNA]</scope>
    <source>
        <strain evidence="3">CBS 366.77</strain>
    </source>
</reference>
<feature type="region of interest" description="Disordered" evidence="1">
    <location>
        <begin position="403"/>
        <end position="449"/>
    </location>
</feature>
<dbReference type="OrthoDB" id="545169at2759"/>
<dbReference type="STRING" id="2070753.A0A3A2ZPL4"/>
<proteinExistence type="predicted"/>
<evidence type="ECO:0000313" key="2">
    <source>
        <dbReference type="EMBL" id="RJE25112.1"/>
    </source>
</evidence>
<evidence type="ECO:0000313" key="3">
    <source>
        <dbReference type="Proteomes" id="UP000266188"/>
    </source>
</evidence>
<keyword evidence="3" id="KW-1185">Reference proteome</keyword>
<dbReference type="InterPro" id="IPR046366">
    <property type="entry name" value="MPAB"/>
</dbReference>
<evidence type="ECO:0000256" key="1">
    <source>
        <dbReference type="SAM" id="MobiDB-lite"/>
    </source>
</evidence>
<dbReference type="Proteomes" id="UP000266188">
    <property type="component" value="Unassembled WGS sequence"/>
</dbReference>
<gene>
    <name evidence="2" type="ORF">PHISCL_02518</name>
</gene>